<keyword evidence="2" id="KW-1185">Reference proteome</keyword>
<dbReference type="EMBL" id="BGPR01009823">
    <property type="protein sequence ID" value="GBN42531.1"/>
    <property type="molecule type" value="Genomic_DNA"/>
</dbReference>
<organism evidence="1 2">
    <name type="scientific">Araneus ventricosus</name>
    <name type="common">Orbweaver spider</name>
    <name type="synonym">Epeira ventricosa</name>
    <dbReference type="NCBI Taxonomy" id="182803"/>
    <lineage>
        <taxon>Eukaryota</taxon>
        <taxon>Metazoa</taxon>
        <taxon>Ecdysozoa</taxon>
        <taxon>Arthropoda</taxon>
        <taxon>Chelicerata</taxon>
        <taxon>Arachnida</taxon>
        <taxon>Araneae</taxon>
        <taxon>Araneomorphae</taxon>
        <taxon>Entelegynae</taxon>
        <taxon>Araneoidea</taxon>
        <taxon>Araneidae</taxon>
        <taxon>Araneus</taxon>
    </lineage>
</organism>
<name>A0A4Y2NTA0_ARAVE</name>
<dbReference type="AlphaFoldDB" id="A0A4Y2NTA0"/>
<sequence length="93" mass="10396">MLKFMYLARCFSSYHLDIPVTDRTPPHVLVPATITVAIPVGWTTCPMSLFLQPLQLPYQLDGQLAPCPCSCNHYSCHTSWMDNLLTDSPPDDG</sequence>
<reference evidence="1 2" key="1">
    <citation type="journal article" date="2019" name="Sci. Rep.">
        <title>Orb-weaving spider Araneus ventricosus genome elucidates the spidroin gene catalogue.</title>
        <authorList>
            <person name="Kono N."/>
            <person name="Nakamura H."/>
            <person name="Ohtoshi R."/>
            <person name="Moran D.A.P."/>
            <person name="Shinohara A."/>
            <person name="Yoshida Y."/>
            <person name="Fujiwara M."/>
            <person name="Mori M."/>
            <person name="Tomita M."/>
            <person name="Arakawa K."/>
        </authorList>
    </citation>
    <scope>NUCLEOTIDE SEQUENCE [LARGE SCALE GENOMIC DNA]</scope>
</reference>
<gene>
    <name evidence="1" type="ORF">AVEN_30421_1</name>
</gene>
<evidence type="ECO:0000313" key="1">
    <source>
        <dbReference type="EMBL" id="GBN42531.1"/>
    </source>
</evidence>
<accession>A0A4Y2NTA0</accession>
<protein>
    <submittedName>
        <fullName evidence="1">Uncharacterized protein</fullName>
    </submittedName>
</protein>
<comment type="caution">
    <text evidence="1">The sequence shown here is derived from an EMBL/GenBank/DDBJ whole genome shotgun (WGS) entry which is preliminary data.</text>
</comment>
<evidence type="ECO:0000313" key="2">
    <source>
        <dbReference type="Proteomes" id="UP000499080"/>
    </source>
</evidence>
<proteinExistence type="predicted"/>
<dbReference type="Proteomes" id="UP000499080">
    <property type="component" value="Unassembled WGS sequence"/>
</dbReference>